<dbReference type="GO" id="GO:0003724">
    <property type="term" value="F:RNA helicase activity"/>
    <property type="evidence" value="ECO:0007669"/>
    <property type="project" value="UniProtKB-EC"/>
</dbReference>
<evidence type="ECO:0000313" key="3">
    <source>
        <dbReference type="Proteomes" id="UP001224775"/>
    </source>
</evidence>
<dbReference type="PANTHER" id="PTHR18934">
    <property type="entry name" value="ATP-DEPENDENT RNA HELICASE"/>
    <property type="match status" value="1"/>
</dbReference>
<protein>
    <submittedName>
        <fullName evidence="2">ATP-dependent RNA helicase</fullName>
        <ecNumber evidence="2">3.6.4.13</ecNumber>
    </submittedName>
</protein>
<name>A0AAD8YLC6_9STRA</name>
<keyword evidence="2" id="KW-0067">ATP-binding</keyword>
<dbReference type="Proteomes" id="UP001224775">
    <property type="component" value="Unassembled WGS sequence"/>
</dbReference>
<feature type="domain" description="Helicase C-terminal" evidence="1">
    <location>
        <begin position="60"/>
        <end position="235"/>
    </location>
</feature>
<dbReference type="Pfam" id="PF00271">
    <property type="entry name" value="Helicase_C"/>
    <property type="match status" value="1"/>
</dbReference>
<dbReference type="GO" id="GO:0016787">
    <property type="term" value="F:hydrolase activity"/>
    <property type="evidence" value="ECO:0007669"/>
    <property type="project" value="UniProtKB-KW"/>
</dbReference>
<dbReference type="PROSITE" id="PS51194">
    <property type="entry name" value="HELICASE_CTER"/>
    <property type="match status" value="1"/>
</dbReference>
<dbReference type="PANTHER" id="PTHR18934:SF213">
    <property type="entry name" value="3'-5' RNA HELICASE YTHDC2"/>
    <property type="match status" value="1"/>
</dbReference>
<evidence type="ECO:0000313" key="2">
    <source>
        <dbReference type="EMBL" id="KAK1748749.1"/>
    </source>
</evidence>
<dbReference type="InterPro" id="IPR001650">
    <property type="entry name" value="Helicase_C-like"/>
</dbReference>
<dbReference type="GO" id="GO:0003723">
    <property type="term" value="F:RNA binding"/>
    <property type="evidence" value="ECO:0007669"/>
    <property type="project" value="TreeGrafter"/>
</dbReference>
<dbReference type="InterPro" id="IPR027417">
    <property type="entry name" value="P-loop_NTPase"/>
</dbReference>
<keyword evidence="2" id="KW-0347">Helicase</keyword>
<proteinExistence type="predicted"/>
<keyword evidence="2" id="KW-0547">Nucleotide-binding</keyword>
<evidence type="ECO:0000259" key="1">
    <source>
        <dbReference type="PROSITE" id="PS51194"/>
    </source>
</evidence>
<gene>
    <name evidence="2" type="ORF">QTG54_000688</name>
</gene>
<organism evidence="2 3">
    <name type="scientific">Skeletonema marinoi</name>
    <dbReference type="NCBI Taxonomy" id="267567"/>
    <lineage>
        <taxon>Eukaryota</taxon>
        <taxon>Sar</taxon>
        <taxon>Stramenopiles</taxon>
        <taxon>Ochrophyta</taxon>
        <taxon>Bacillariophyta</taxon>
        <taxon>Coscinodiscophyceae</taxon>
        <taxon>Thalassiosirophycidae</taxon>
        <taxon>Thalassiosirales</taxon>
        <taxon>Skeletonemataceae</taxon>
        <taxon>Skeletonema</taxon>
        <taxon>Skeletonema marinoi-dohrnii complex</taxon>
    </lineage>
</organism>
<dbReference type="Gene3D" id="3.40.50.300">
    <property type="entry name" value="P-loop containing nucleotide triphosphate hydrolases"/>
    <property type="match status" value="1"/>
</dbReference>
<reference evidence="2" key="1">
    <citation type="submission" date="2023-06" db="EMBL/GenBank/DDBJ databases">
        <title>Survivors Of The Sea: Transcriptome response of Skeletonema marinoi to long-term dormancy.</title>
        <authorList>
            <person name="Pinder M.I.M."/>
            <person name="Kourtchenko O."/>
            <person name="Robertson E.K."/>
            <person name="Larsson T."/>
            <person name="Maumus F."/>
            <person name="Osuna-Cruz C.M."/>
            <person name="Vancaester E."/>
            <person name="Stenow R."/>
            <person name="Vandepoele K."/>
            <person name="Ploug H."/>
            <person name="Bruchert V."/>
            <person name="Godhe A."/>
            <person name="Topel M."/>
        </authorList>
    </citation>
    <scope>NUCLEOTIDE SEQUENCE</scope>
    <source>
        <strain evidence="2">R05AC</strain>
    </source>
</reference>
<sequence length="249" mass="28388">MENELEDYDEIDDEVLVRKWDGESPFVTDAGPSGKLTLTEEESLLRYQTMYDDDEVNYDLLLELVRYIDKSSYGDGAILVFFSGWREISEFALLLETTPPFNDRTEYNVHLLHSGIPSKDQRKVFVKPSHGVRKIVLSTNIAETSVTIEDVAFVIDTGRAKEKSYDPHLKTSTLQDSWISQASAKQRRGRAGRCKAGVCFHLFSRRRHGIMRAFIESELLRTPLEELCLQTKRLNLASGGPDDPWIPLS</sequence>
<keyword evidence="2" id="KW-0378">Hydrolase</keyword>
<keyword evidence="3" id="KW-1185">Reference proteome</keyword>
<comment type="caution">
    <text evidence="2">The sequence shown here is derived from an EMBL/GenBank/DDBJ whole genome shotgun (WGS) entry which is preliminary data.</text>
</comment>
<dbReference type="SMART" id="SM00490">
    <property type="entry name" value="HELICc"/>
    <property type="match status" value="1"/>
</dbReference>
<dbReference type="AlphaFoldDB" id="A0AAD8YLC6"/>
<accession>A0AAD8YLC6</accession>
<dbReference type="EMBL" id="JATAAI010000001">
    <property type="protein sequence ID" value="KAK1748749.1"/>
    <property type="molecule type" value="Genomic_DNA"/>
</dbReference>
<dbReference type="EC" id="3.6.4.13" evidence="2"/>
<dbReference type="CDD" id="cd18791">
    <property type="entry name" value="SF2_C_RHA"/>
    <property type="match status" value="1"/>
</dbReference>
<dbReference type="SUPFAM" id="SSF52540">
    <property type="entry name" value="P-loop containing nucleoside triphosphate hydrolases"/>
    <property type="match status" value="1"/>
</dbReference>